<proteinExistence type="predicted"/>
<name>A0A6B0R119_9CETA</name>
<protein>
    <submittedName>
        <fullName evidence="2">Uncharacterized protein</fullName>
    </submittedName>
</protein>
<feature type="region of interest" description="Disordered" evidence="1">
    <location>
        <begin position="1"/>
        <end position="37"/>
    </location>
</feature>
<reference evidence="2" key="1">
    <citation type="submission" date="2019-10" db="EMBL/GenBank/DDBJ databases">
        <title>The sequence and de novo assembly of the wild yak genome.</title>
        <authorList>
            <person name="Liu Y."/>
        </authorList>
    </citation>
    <scope>NUCLEOTIDE SEQUENCE [LARGE SCALE GENOMIC DNA]</scope>
    <source>
        <strain evidence="2">WY2019</strain>
    </source>
</reference>
<evidence type="ECO:0000313" key="3">
    <source>
        <dbReference type="Proteomes" id="UP000322234"/>
    </source>
</evidence>
<dbReference type="AlphaFoldDB" id="A0A6B0R119"/>
<comment type="caution">
    <text evidence="2">The sequence shown here is derived from an EMBL/GenBank/DDBJ whole genome shotgun (WGS) entry which is preliminary data.</text>
</comment>
<evidence type="ECO:0000256" key="1">
    <source>
        <dbReference type="SAM" id="MobiDB-lite"/>
    </source>
</evidence>
<sequence length="60" mass="7207">MAMGKDKNLQAKQCKQKGREEQRENRRKRPTKRLKKTYLQKMERLKMVSGVTEEKEAKLD</sequence>
<accession>A0A6B0R119</accession>
<evidence type="ECO:0000313" key="2">
    <source>
        <dbReference type="EMBL" id="MXQ83515.1"/>
    </source>
</evidence>
<gene>
    <name evidence="2" type="ORF">E5288_WYG014629</name>
</gene>
<keyword evidence="3" id="KW-1185">Reference proteome</keyword>
<dbReference type="Proteomes" id="UP000322234">
    <property type="component" value="Unassembled WGS sequence"/>
</dbReference>
<feature type="compositionally biased region" description="Basic residues" evidence="1">
    <location>
        <begin position="25"/>
        <end position="37"/>
    </location>
</feature>
<organism evidence="2 3">
    <name type="scientific">Bos mutus</name>
    <name type="common">wild yak</name>
    <dbReference type="NCBI Taxonomy" id="72004"/>
    <lineage>
        <taxon>Eukaryota</taxon>
        <taxon>Metazoa</taxon>
        <taxon>Chordata</taxon>
        <taxon>Craniata</taxon>
        <taxon>Vertebrata</taxon>
        <taxon>Euteleostomi</taxon>
        <taxon>Mammalia</taxon>
        <taxon>Eutheria</taxon>
        <taxon>Laurasiatheria</taxon>
        <taxon>Artiodactyla</taxon>
        <taxon>Ruminantia</taxon>
        <taxon>Pecora</taxon>
        <taxon>Bovidae</taxon>
        <taxon>Bovinae</taxon>
        <taxon>Bos</taxon>
    </lineage>
</organism>
<dbReference type="EMBL" id="VBQZ03000017">
    <property type="protein sequence ID" value="MXQ83515.1"/>
    <property type="molecule type" value="Genomic_DNA"/>
</dbReference>